<protein>
    <submittedName>
        <fullName evidence="2">Uncharacterized protein</fullName>
    </submittedName>
</protein>
<feature type="compositionally biased region" description="Basic and acidic residues" evidence="1">
    <location>
        <begin position="59"/>
        <end position="79"/>
    </location>
</feature>
<gene>
    <name evidence="2" type="ORF">CSAL01_04897</name>
</gene>
<dbReference type="OrthoDB" id="10354150at2759"/>
<organism evidence="2 3">
    <name type="scientific">Colletotrichum salicis</name>
    <dbReference type="NCBI Taxonomy" id="1209931"/>
    <lineage>
        <taxon>Eukaryota</taxon>
        <taxon>Fungi</taxon>
        <taxon>Dikarya</taxon>
        <taxon>Ascomycota</taxon>
        <taxon>Pezizomycotina</taxon>
        <taxon>Sordariomycetes</taxon>
        <taxon>Hypocreomycetidae</taxon>
        <taxon>Glomerellales</taxon>
        <taxon>Glomerellaceae</taxon>
        <taxon>Colletotrichum</taxon>
        <taxon>Colletotrichum acutatum species complex</taxon>
    </lineage>
</organism>
<name>A0A135TC45_9PEZI</name>
<sequence>MIHRDADPIIVIDLVPVLANDCLERPYRLHASHTSQGTIPVLQCAPASVRHVSQRPRHQRETRGKEESVEVNQRSERNKTAQTQQIRQDIPTLWFLLSSETSFRRPYNPRIAFRIRTQFILCFPDGSPRSLIATFLVDEKSDAADPSFHTKLSDFLFNLTAAEGSQIGVTPQKPLLQIGQHQRERVRVRRAVMQCA</sequence>
<accession>A0A135TC45</accession>
<keyword evidence="3" id="KW-1185">Reference proteome</keyword>
<reference evidence="2 3" key="1">
    <citation type="submission" date="2014-02" db="EMBL/GenBank/DDBJ databases">
        <title>The genome sequence of Colletotrichum salicis CBS 607.94.</title>
        <authorList>
            <person name="Baroncelli R."/>
            <person name="Thon M.R."/>
        </authorList>
    </citation>
    <scope>NUCLEOTIDE SEQUENCE [LARGE SCALE GENOMIC DNA]</scope>
    <source>
        <strain evidence="2 3">CBS 607.94</strain>
    </source>
</reference>
<evidence type="ECO:0000256" key="1">
    <source>
        <dbReference type="SAM" id="MobiDB-lite"/>
    </source>
</evidence>
<feature type="region of interest" description="Disordered" evidence="1">
    <location>
        <begin position="50"/>
        <end position="83"/>
    </location>
</feature>
<comment type="caution">
    <text evidence="2">The sequence shown here is derived from an EMBL/GenBank/DDBJ whole genome shotgun (WGS) entry which is preliminary data.</text>
</comment>
<dbReference type="AlphaFoldDB" id="A0A135TC45"/>
<evidence type="ECO:0000313" key="2">
    <source>
        <dbReference type="EMBL" id="KXH45743.1"/>
    </source>
</evidence>
<proteinExistence type="predicted"/>
<dbReference type="Proteomes" id="UP000070121">
    <property type="component" value="Unassembled WGS sequence"/>
</dbReference>
<dbReference type="EMBL" id="JFFI01002030">
    <property type="protein sequence ID" value="KXH45743.1"/>
    <property type="molecule type" value="Genomic_DNA"/>
</dbReference>
<evidence type="ECO:0000313" key="3">
    <source>
        <dbReference type="Proteomes" id="UP000070121"/>
    </source>
</evidence>